<reference evidence="8 9" key="1">
    <citation type="journal article" date="2018" name="Int. J. Syst. Evol. Microbiol.">
        <title>Zhouia spongiae sp. nov., isolated from a marine sponge.</title>
        <authorList>
            <person name="Zhuang L."/>
            <person name="Lin B."/>
            <person name="Qin F."/>
            <person name="Luo L."/>
        </authorList>
    </citation>
    <scope>NUCLEOTIDE SEQUENCE [LARGE SCALE GENOMIC DNA]</scope>
    <source>
        <strain evidence="8 9">HN-Y44</strain>
    </source>
</reference>
<evidence type="ECO:0000256" key="2">
    <source>
        <dbReference type="ARBA" id="ARBA00022737"/>
    </source>
</evidence>
<feature type="domain" description="AIR9-like A9" evidence="7">
    <location>
        <begin position="1359"/>
        <end position="1432"/>
    </location>
</feature>
<dbReference type="Gene3D" id="2.60.40.2030">
    <property type="match status" value="2"/>
</dbReference>
<dbReference type="RefSeq" id="WP_242936329.1">
    <property type="nucleotide sequence ID" value="NZ_CP094326.1"/>
</dbReference>
<sequence length="2014" mass="208480">MKQLYLSKLLLSKFLLLFCFLISRHGWTQTTYDFSTAPHITGSTSSNPWNTEAYITINGIDFKMTTGGNGSFEHQHSGGNGNSACLKKGSAGGDNFSLQRVDGQPFNIRGFWLKEEGINSYNDIEGITLPPFYIITYYKSGGGTETYQDNTPLGSGYSTTSVTNITTNLDVTSINIYFQANLNFWIDDIKIGNLGGNTTPTASNFTAANGPYENLTYTFSTANFGYNDNDGDPLNHLLIETLPGAGTLYVDADNDDAYDAGEEVSANDQISRTNLDAGNLQYIQNGSTNTSFRFEVNDGAVYSSGNYVATLNVSPVPKVTLSVSPGSRAENVTANSTVTATLSNTYGANTTVSLGFSGTAMHLIDYTRSATSIVIPAGSTSRTMTLKNIPDVIYEGNETVLIDIIAVSNGTENGTQQVTYTIINDDSPPKATLEILEDYNPITDESGGQAYVRGKIDAPAGVTVSIPLAFSGTATGGGTDYSITGSTITIVPGQMMDSIRLTSQFDGIEEGDETVFIEMNTPTNAVEDGTQQLTLTIQDEDAVPPSGYSVLIDQAEIDTSNETAVSFTFSGAEVGATYDYSFSSTGGGTHVTGTGTISTATDQLTGIDLSGLGDGTITLSVTLTDSFGNTGGVVTDTRTKDATAPSGYNVSIDQSPVNDSNQSAVSFTFSGAEVGATYDYSFSSTGGGTHVTGTGTISTATDQLTGIDLSGLGDGTITLSVTLTDSFGNTGGVVTDTRTKDATAPSGYNVSIDQSPVNDSNQSAVSFTFSGAEVGATYDYSFSSTGGGTHVTGTGTISTATDQLTGIDLSGLGDGIVTLSVSLTDIFDNTGSTVIDTENKDTAAPSAYSVSIDQNGIKTTSQSAVSFTFSGAEVGATYNYSFSSTGGGTHVTGTGIISTATDQITAIDLSGLGDGTITLSVILTDTSGNSGSVATDTEIKDTTAPSGYAITIDQSPVNDGNQSAVSFTFSGAEVGATYDYSFSSSGGGTHVTGTGTISTATDQVTGIDLSGLEDGTITLSVSLTDTFDNMGSPATDTAAKDTMAPSGYTVSIDLLGMPKINAANVSMIEFLASGLEVGSTLHYSFTSDGGGTPLSGTETVTSTSEQFDNGGAGYNLSGLTDGTVTLTVSLTDPSGNRGTDVTDSESKDTVVPSGYSVAWDDSLINAAEAGSTSFTVLNAEVGTTMNYSVSSSGDGNTATITGTSAVNNISQNIGVDVSSLPDGTLTVQVTLTDDGNNAGSPETDNSAELDQTAPDGYTAIFDQDPIDRSNRSSVSFTFAGAEVGSTYNYSFSSSGGGTDVIGSGTVTTTTDQISGIDLSGLGDGLVTLTVSLSDTAGNMGSATTDTVTKDTNDPPAASDVSIGGTLTIGELLTGNYIYTDPDGDAESGSAYKWYRSDDNGGTDKMMISGATAQQYTLQDADRGKYISFEVIPNDGIDAGMAVESTLEGPVKIDQVINFSSIPDKVYGDASFTLGDARTDQGLTVTYTADDPGVVSISGNQATILKAGNTQITATQGGDGVTNAAVSVIRTLTVDQAVLTVVAEDKTKMYGETDPDLTVSYAGFVNGDDETVLGGTLLVTRGSGEDVGTYVITASGLSSSDYIVNYVDGAFEITQIALTVTAENKSKIYGETDPAFTVIYDGFVNGDDQTTLGGTLNLSRVAGENVGNYTITATGYISSNYTITYVDGSLEILPATLTIVAAGGQTKVYGEADPEFNYTPAGFANGDTAGVLTGSLTREPGEDVGVYEIEPGNLSAGANYTLVYTGALFEITPAGQLISWNQDLSFGCDDSDQITLTATSDSGLPVQYVVADTEIATVNGTTLTIHQSGTTTITAYQEGDLNYNVAADVVNTLLVSQSGIIRQQWDDVLVFDNSSESFVSWQWYKNGEAVSGATKQYYTEEGGLNGIYYAEATDGNGNVITSCPLTVSGTTYSRKMAVMPNPVGGLADVTIRLDYSQATLDGARIGIYDLAGRELSGSETVTGETMMQAPQQPGLYIVVLTLSGGTRKSVNLLVR</sequence>
<gene>
    <name evidence="8" type="ORF">MQE36_12580</name>
</gene>
<evidence type="ECO:0000259" key="5">
    <source>
        <dbReference type="Pfam" id="PF03160"/>
    </source>
</evidence>
<dbReference type="InterPro" id="IPR056284">
    <property type="entry name" value="AIR9-like_A9"/>
</dbReference>
<dbReference type="InterPro" id="IPR003644">
    <property type="entry name" value="Calx_beta"/>
</dbReference>
<evidence type="ECO:0000313" key="9">
    <source>
        <dbReference type="Proteomes" id="UP000829476"/>
    </source>
</evidence>
<dbReference type="Proteomes" id="UP000829476">
    <property type="component" value="Chromosome"/>
</dbReference>
<feature type="domain" description="MBG" evidence="6">
    <location>
        <begin position="1538"/>
        <end position="1610"/>
    </location>
</feature>
<evidence type="ECO:0008006" key="10">
    <source>
        <dbReference type="Google" id="ProtNLM"/>
    </source>
</evidence>
<feature type="domain" description="MBG" evidence="6">
    <location>
        <begin position="1699"/>
        <end position="1768"/>
    </location>
</feature>
<accession>A0ABY3YK05</accession>
<dbReference type="EMBL" id="CP094326">
    <property type="protein sequence ID" value="UNY97918.1"/>
    <property type="molecule type" value="Genomic_DNA"/>
</dbReference>
<evidence type="ECO:0000259" key="7">
    <source>
        <dbReference type="Pfam" id="PF23197"/>
    </source>
</evidence>
<feature type="domain" description="Calx-beta" evidence="5">
    <location>
        <begin position="338"/>
        <end position="425"/>
    </location>
</feature>
<name>A0ABY3YK05_9FLAO</name>
<evidence type="ECO:0000313" key="8">
    <source>
        <dbReference type="EMBL" id="UNY97918.1"/>
    </source>
</evidence>
<dbReference type="SUPFAM" id="SSF141072">
    <property type="entry name" value="CalX-like"/>
    <property type="match status" value="2"/>
</dbReference>
<evidence type="ECO:0000256" key="4">
    <source>
        <dbReference type="SAM" id="SignalP"/>
    </source>
</evidence>
<feature type="chain" id="PRO_5047468842" description="T9SS type A sorting domain-containing protein" evidence="4">
    <location>
        <begin position="29"/>
        <end position="2014"/>
    </location>
</feature>
<feature type="signal peptide" evidence="4">
    <location>
        <begin position="1"/>
        <end position="28"/>
    </location>
</feature>
<keyword evidence="9" id="KW-1185">Reference proteome</keyword>
<dbReference type="Pfam" id="PF23197">
    <property type="entry name" value="IG_AIR9"/>
    <property type="match status" value="1"/>
</dbReference>
<protein>
    <recommendedName>
        <fullName evidence="10">T9SS type A sorting domain-containing protein</fullName>
    </recommendedName>
</protein>
<feature type="domain" description="MBG" evidence="6">
    <location>
        <begin position="1617"/>
        <end position="1689"/>
    </location>
</feature>
<dbReference type="InterPro" id="IPR041286">
    <property type="entry name" value="MBG_2"/>
</dbReference>
<keyword evidence="2" id="KW-0677">Repeat</keyword>
<evidence type="ECO:0000256" key="1">
    <source>
        <dbReference type="ARBA" id="ARBA00022729"/>
    </source>
</evidence>
<feature type="domain" description="Calx-beta" evidence="5">
    <location>
        <begin position="460"/>
        <end position="541"/>
    </location>
</feature>
<proteinExistence type="predicted"/>
<dbReference type="Pfam" id="PF03160">
    <property type="entry name" value="Calx-beta"/>
    <property type="match status" value="2"/>
</dbReference>
<keyword evidence="3" id="KW-0106">Calcium</keyword>
<dbReference type="InterPro" id="IPR038081">
    <property type="entry name" value="CalX-like_sf"/>
</dbReference>
<dbReference type="Pfam" id="PF18676">
    <property type="entry name" value="MBG_2"/>
    <property type="match status" value="3"/>
</dbReference>
<dbReference type="Gene3D" id="2.60.40.2700">
    <property type="match status" value="1"/>
</dbReference>
<keyword evidence="1 4" id="KW-0732">Signal</keyword>
<dbReference type="Gene3D" id="3.30.160.710">
    <property type="match status" value="2"/>
</dbReference>
<evidence type="ECO:0000256" key="3">
    <source>
        <dbReference type="ARBA" id="ARBA00022837"/>
    </source>
</evidence>
<organism evidence="8 9">
    <name type="scientific">Zhouia spongiae</name>
    <dbReference type="NCBI Taxonomy" id="2202721"/>
    <lineage>
        <taxon>Bacteria</taxon>
        <taxon>Pseudomonadati</taxon>
        <taxon>Bacteroidota</taxon>
        <taxon>Flavobacteriia</taxon>
        <taxon>Flavobacteriales</taxon>
        <taxon>Flavobacteriaceae</taxon>
        <taxon>Zhouia</taxon>
    </lineage>
</organism>
<evidence type="ECO:0000259" key="6">
    <source>
        <dbReference type="Pfam" id="PF18676"/>
    </source>
</evidence>